<evidence type="ECO:0000313" key="3">
    <source>
        <dbReference type="Proteomes" id="UP000024635"/>
    </source>
</evidence>
<feature type="transmembrane region" description="Helical" evidence="1">
    <location>
        <begin position="15"/>
        <end position="37"/>
    </location>
</feature>
<protein>
    <submittedName>
        <fullName evidence="2">Uncharacterized protein</fullName>
    </submittedName>
</protein>
<feature type="transmembrane region" description="Helical" evidence="1">
    <location>
        <begin position="130"/>
        <end position="153"/>
    </location>
</feature>
<feature type="transmembrane region" description="Helical" evidence="1">
    <location>
        <begin position="88"/>
        <end position="110"/>
    </location>
</feature>
<reference evidence="3" key="1">
    <citation type="journal article" date="2015" name="Nat. Genet.">
        <title>The genome and transcriptome of the zoonotic hookworm Ancylostoma ceylanicum identify infection-specific gene families.</title>
        <authorList>
            <person name="Schwarz E.M."/>
            <person name="Hu Y."/>
            <person name="Antoshechkin I."/>
            <person name="Miller M.M."/>
            <person name="Sternberg P.W."/>
            <person name="Aroian R.V."/>
        </authorList>
    </citation>
    <scope>NUCLEOTIDE SEQUENCE</scope>
    <source>
        <strain evidence="3">HY135</strain>
    </source>
</reference>
<proteinExistence type="predicted"/>
<gene>
    <name evidence="2" type="primary">Acey_s0068.g212</name>
    <name evidence="2" type="ORF">Y032_0068g212</name>
</gene>
<sequence>MFCCDRGSRGVQNNYVIFIMNSFLLCICYLLYTLGWIGHTSNCGQAGTFVSYIAATSAAFNGILSLASFALFCFLLTRSERHSRGFAVILIICSCTGLVYAVISSTTMFASLYVKFNPACLDSRRAKGDILYITVVAAYHMISYLVILLICILSMDVVQPSREILTEERSPDVATNSKGRDTIVTFID</sequence>
<keyword evidence="1" id="KW-1133">Transmembrane helix</keyword>
<feature type="transmembrane region" description="Helical" evidence="1">
    <location>
        <begin position="49"/>
        <end position="76"/>
    </location>
</feature>
<name>A0A016U004_9BILA</name>
<keyword evidence="1" id="KW-0472">Membrane</keyword>
<evidence type="ECO:0000313" key="2">
    <source>
        <dbReference type="EMBL" id="EYC07938.1"/>
    </source>
</evidence>
<organism evidence="2 3">
    <name type="scientific">Ancylostoma ceylanicum</name>
    <dbReference type="NCBI Taxonomy" id="53326"/>
    <lineage>
        <taxon>Eukaryota</taxon>
        <taxon>Metazoa</taxon>
        <taxon>Ecdysozoa</taxon>
        <taxon>Nematoda</taxon>
        <taxon>Chromadorea</taxon>
        <taxon>Rhabditida</taxon>
        <taxon>Rhabditina</taxon>
        <taxon>Rhabditomorpha</taxon>
        <taxon>Strongyloidea</taxon>
        <taxon>Ancylostomatidae</taxon>
        <taxon>Ancylostomatinae</taxon>
        <taxon>Ancylostoma</taxon>
    </lineage>
</organism>
<keyword evidence="1" id="KW-0812">Transmembrane</keyword>
<dbReference type="EMBL" id="JARK01001404">
    <property type="protein sequence ID" value="EYC07938.1"/>
    <property type="molecule type" value="Genomic_DNA"/>
</dbReference>
<accession>A0A016U004</accession>
<dbReference type="OrthoDB" id="5802755at2759"/>
<dbReference type="AlphaFoldDB" id="A0A016U004"/>
<keyword evidence="3" id="KW-1185">Reference proteome</keyword>
<dbReference type="Proteomes" id="UP000024635">
    <property type="component" value="Unassembled WGS sequence"/>
</dbReference>
<evidence type="ECO:0000256" key="1">
    <source>
        <dbReference type="SAM" id="Phobius"/>
    </source>
</evidence>
<comment type="caution">
    <text evidence="2">The sequence shown here is derived from an EMBL/GenBank/DDBJ whole genome shotgun (WGS) entry which is preliminary data.</text>
</comment>